<organism evidence="1 2">
    <name type="scientific">Mycena indigotica</name>
    <dbReference type="NCBI Taxonomy" id="2126181"/>
    <lineage>
        <taxon>Eukaryota</taxon>
        <taxon>Fungi</taxon>
        <taxon>Dikarya</taxon>
        <taxon>Basidiomycota</taxon>
        <taxon>Agaricomycotina</taxon>
        <taxon>Agaricomycetes</taxon>
        <taxon>Agaricomycetidae</taxon>
        <taxon>Agaricales</taxon>
        <taxon>Marasmiineae</taxon>
        <taxon>Mycenaceae</taxon>
        <taxon>Mycena</taxon>
    </lineage>
</organism>
<keyword evidence="2" id="KW-1185">Reference proteome</keyword>
<protein>
    <submittedName>
        <fullName evidence="1">Uncharacterized protein</fullName>
    </submittedName>
</protein>
<proteinExistence type="predicted"/>
<gene>
    <name evidence="1" type="ORF">MIND_00796400</name>
</gene>
<name>A0A8H6SQV7_9AGAR</name>
<comment type="caution">
    <text evidence="1">The sequence shown here is derived from an EMBL/GenBank/DDBJ whole genome shotgun (WGS) entry which is preliminary data.</text>
</comment>
<dbReference type="InterPro" id="IPR059179">
    <property type="entry name" value="MLKL-like_MCAfunc"/>
</dbReference>
<dbReference type="EMBL" id="JACAZF010000006">
    <property type="protein sequence ID" value="KAF7302290.1"/>
    <property type="molecule type" value="Genomic_DNA"/>
</dbReference>
<sequence>MARTTTAASLIEILHAANSAASAYPPLQAALGLVKYIETSIDQFKSNRNEIKSIGEYAQRLSLQLERSVDLTKTKDYVQVIEGIHAYLKGVAKQKKLLQYLHRNDIAERLQEYRTQLREEFVVFSITCDLDIQESQREAEAARQRDESEARVLLETISHNIATSPTGIRELNTEIGDLKDRSMGNLMLQELESLRTSPTPEDSSIESESTIVGESITLTKLILSTNYRWFPETFNARHYARSQIQEALIDTIRDVAGDLRDSGLLAHRTKAELASARTGLEQVDIVFRVLDSRPRDAVLLRTFQKALFRAGGMTESDMLNPKLAKAEGFV</sequence>
<dbReference type="Proteomes" id="UP000636479">
    <property type="component" value="Unassembled WGS sequence"/>
</dbReference>
<accession>A0A8H6SQV7</accession>
<dbReference type="RefSeq" id="XP_037220290.1">
    <property type="nucleotide sequence ID" value="XM_037364646.1"/>
</dbReference>
<dbReference type="CDD" id="cd21037">
    <property type="entry name" value="MLKL_NTD"/>
    <property type="match status" value="1"/>
</dbReference>
<dbReference type="AlphaFoldDB" id="A0A8H6SQV7"/>
<dbReference type="GeneID" id="59347162"/>
<dbReference type="OrthoDB" id="3008031at2759"/>
<evidence type="ECO:0000313" key="2">
    <source>
        <dbReference type="Proteomes" id="UP000636479"/>
    </source>
</evidence>
<evidence type="ECO:0000313" key="1">
    <source>
        <dbReference type="EMBL" id="KAF7302290.1"/>
    </source>
</evidence>
<reference evidence="1" key="1">
    <citation type="submission" date="2020-05" db="EMBL/GenBank/DDBJ databases">
        <title>Mycena genomes resolve the evolution of fungal bioluminescence.</title>
        <authorList>
            <person name="Tsai I.J."/>
        </authorList>
    </citation>
    <scope>NUCLEOTIDE SEQUENCE</scope>
    <source>
        <strain evidence="1">171206Taipei</strain>
    </source>
</reference>